<sequence>MRITSNGPTSCNRIGGRRRLAARTAMALAAAATACATGGPAQAAPVAVQQTPAFAFADAGLQLFKTYQPTVRIDTAGPGAVWFSAPANPTVCFTRAGESWVTLRYTNVTTGRAGVTSVRACSTTIAGPRRVKIAPGPGLVIGTFDAVGTGILAPTAPGTAVFRVG</sequence>
<gene>
    <name evidence="2" type="ORF">HH308_12665</name>
</gene>
<evidence type="ECO:0000313" key="3">
    <source>
        <dbReference type="Proteomes" id="UP000550729"/>
    </source>
</evidence>
<proteinExistence type="predicted"/>
<dbReference type="PROSITE" id="PS51318">
    <property type="entry name" value="TAT"/>
    <property type="match status" value="1"/>
</dbReference>
<organism evidence="2 3">
    <name type="scientific">Gordonia asplenii</name>
    <dbReference type="NCBI Taxonomy" id="2725283"/>
    <lineage>
        <taxon>Bacteria</taxon>
        <taxon>Bacillati</taxon>
        <taxon>Actinomycetota</taxon>
        <taxon>Actinomycetes</taxon>
        <taxon>Mycobacteriales</taxon>
        <taxon>Gordoniaceae</taxon>
        <taxon>Gordonia</taxon>
    </lineage>
</organism>
<name>A0A848KSY6_9ACTN</name>
<keyword evidence="1" id="KW-0732">Signal</keyword>
<protein>
    <recommendedName>
        <fullName evidence="4">Secreted protein</fullName>
    </recommendedName>
</protein>
<dbReference type="PROSITE" id="PS51257">
    <property type="entry name" value="PROKAR_LIPOPROTEIN"/>
    <property type="match status" value="1"/>
</dbReference>
<evidence type="ECO:0008006" key="4">
    <source>
        <dbReference type="Google" id="ProtNLM"/>
    </source>
</evidence>
<dbReference type="InterPro" id="IPR006311">
    <property type="entry name" value="TAT_signal"/>
</dbReference>
<dbReference type="AlphaFoldDB" id="A0A848KSY6"/>
<dbReference type="RefSeq" id="WP_170194564.1">
    <property type="nucleotide sequence ID" value="NZ_JABBNB010000011.1"/>
</dbReference>
<comment type="caution">
    <text evidence="2">The sequence shown here is derived from an EMBL/GenBank/DDBJ whole genome shotgun (WGS) entry which is preliminary data.</text>
</comment>
<dbReference type="Proteomes" id="UP000550729">
    <property type="component" value="Unassembled WGS sequence"/>
</dbReference>
<evidence type="ECO:0000256" key="1">
    <source>
        <dbReference type="SAM" id="SignalP"/>
    </source>
</evidence>
<keyword evidence="3" id="KW-1185">Reference proteome</keyword>
<dbReference type="EMBL" id="JABBNB010000011">
    <property type="protein sequence ID" value="NMO02064.1"/>
    <property type="molecule type" value="Genomic_DNA"/>
</dbReference>
<reference evidence="2 3" key="1">
    <citation type="submission" date="2020-04" db="EMBL/GenBank/DDBJ databases">
        <title>Gordonia sp. nov. TBRC 11910.</title>
        <authorList>
            <person name="Suriyachadkun C."/>
        </authorList>
    </citation>
    <scope>NUCLEOTIDE SEQUENCE [LARGE SCALE GENOMIC DNA]</scope>
    <source>
        <strain evidence="2 3">TBRC 11910</strain>
    </source>
</reference>
<evidence type="ECO:0000313" key="2">
    <source>
        <dbReference type="EMBL" id="NMO02064.1"/>
    </source>
</evidence>
<feature type="chain" id="PRO_5032804552" description="Secreted protein" evidence="1">
    <location>
        <begin position="44"/>
        <end position="165"/>
    </location>
</feature>
<feature type="signal peptide" evidence="1">
    <location>
        <begin position="1"/>
        <end position="43"/>
    </location>
</feature>
<accession>A0A848KSY6</accession>